<name>A0A840PGR3_9ACTN</name>
<dbReference type="EMBL" id="JACHGN010000055">
    <property type="protein sequence ID" value="MBB5140604.1"/>
    <property type="molecule type" value="Genomic_DNA"/>
</dbReference>
<proteinExistence type="predicted"/>
<evidence type="ECO:0000313" key="1">
    <source>
        <dbReference type="EMBL" id="MBB5140604.1"/>
    </source>
</evidence>
<dbReference type="InterPro" id="IPR036388">
    <property type="entry name" value="WH-like_DNA-bd_sf"/>
</dbReference>
<dbReference type="RefSeq" id="WP_185057377.1">
    <property type="nucleotide sequence ID" value="NZ_JACHGN010000055.1"/>
</dbReference>
<protein>
    <submittedName>
        <fullName evidence="1">Uncharacterized protein</fullName>
    </submittedName>
</protein>
<organism evidence="1 2">
    <name type="scientific">Thermocatellispora tengchongensis</name>
    <dbReference type="NCBI Taxonomy" id="1073253"/>
    <lineage>
        <taxon>Bacteria</taxon>
        <taxon>Bacillati</taxon>
        <taxon>Actinomycetota</taxon>
        <taxon>Actinomycetes</taxon>
        <taxon>Streptosporangiales</taxon>
        <taxon>Streptosporangiaceae</taxon>
        <taxon>Thermocatellispora</taxon>
    </lineage>
</organism>
<reference evidence="1 2" key="1">
    <citation type="submission" date="2020-08" db="EMBL/GenBank/DDBJ databases">
        <title>Genomic Encyclopedia of Type Strains, Phase IV (KMG-IV): sequencing the most valuable type-strain genomes for metagenomic binning, comparative biology and taxonomic classification.</title>
        <authorList>
            <person name="Goeker M."/>
        </authorList>
    </citation>
    <scope>NUCLEOTIDE SEQUENCE [LARGE SCALE GENOMIC DNA]</scope>
    <source>
        <strain evidence="1 2">DSM 45615</strain>
    </source>
</reference>
<sequence length="229" mass="25518">MYASDHRTNPASALLHQRVLTLWLRSERMAWSFLCAYDAAYWTTLHECLQHPAVGQVAAGTGHYTLYAHDWRAVPPRTWLETIDFMALAPAPATEETPRFTVLSREQFDAAVHEALRSWRRPDVLAASPLLGTRMVAQATPDSGSEVNTLRDLLAEAVDDLHTASPKFHRVLAATYFHGASTQEAAAERLNLPFSTYRRHLRRATDLVSENLWRRELNGSAAGGTGPGD</sequence>
<gene>
    <name evidence="1" type="ORF">HNP84_010374</name>
</gene>
<evidence type="ECO:0000313" key="2">
    <source>
        <dbReference type="Proteomes" id="UP000578449"/>
    </source>
</evidence>
<comment type="caution">
    <text evidence="1">The sequence shown here is derived from an EMBL/GenBank/DDBJ whole genome shotgun (WGS) entry which is preliminary data.</text>
</comment>
<dbReference type="Gene3D" id="1.10.10.10">
    <property type="entry name" value="Winged helix-like DNA-binding domain superfamily/Winged helix DNA-binding domain"/>
    <property type="match status" value="1"/>
</dbReference>
<dbReference type="Proteomes" id="UP000578449">
    <property type="component" value="Unassembled WGS sequence"/>
</dbReference>
<keyword evidence="2" id="KW-1185">Reference proteome</keyword>
<dbReference type="AlphaFoldDB" id="A0A840PGR3"/>
<accession>A0A840PGR3</accession>